<dbReference type="EMBL" id="MN740451">
    <property type="protein sequence ID" value="QHU27109.1"/>
    <property type="molecule type" value="Genomic_DNA"/>
</dbReference>
<organism evidence="2">
    <name type="scientific">viral metagenome</name>
    <dbReference type="NCBI Taxonomy" id="1070528"/>
    <lineage>
        <taxon>unclassified sequences</taxon>
        <taxon>metagenomes</taxon>
        <taxon>organismal metagenomes</taxon>
    </lineage>
</organism>
<evidence type="ECO:0000313" key="2">
    <source>
        <dbReference type="EMBL" id="QHU27109.1"/>
    </source>
</evidence>
<sequence>MSGRKVCLNFPSVYYTGKEQSPLHFGLSAEGYEINSIMEGFDKELWIVEVRNNKKVWTKKEHINKMTYEIPLINEFTDTKTVKADTEIEEVVATAVESNSKNNTNNTNKVVSTDISSLNADTDANAVNAANAAKSAKPANNTGDDNTNDNMDTSDTSKIKAKVSKTIKPTDYTLFITYRIHQMKEESSDNKKNYDCARYEWKEYKKKPEELRLIMVEANNFQKQTAK</sequence>
<proteinExistence type="predicted"/>
<dbReference type="AlphaFoldDB" id="A0A6C0L801"/>
<reference evidence="2" key="1">
    <citation type="journal article" date="2020" name="Nature">
        <title>Giant virus diversity and host interactions through global metagenomics.</title>
        <authorList>
            <person name="Schulz F."/>
            <person name="Roux S."/>
            <person name="Paez-Espino D."/>
            <person name="Jungbluth S."/>
            <person name="Walsh D.A."/>
            <person name="Denef V.J."/>
            <person name="McMahon K.D."/>
            <person name="Konstantinidis K.T."/>
            <person name="Eloe-Fadrosh E.A."/>
            <person name="Kyrpides N.C."/>
            <person name="Woyke T."/>
        </authorList>
    </citation>
    <scope>NUCLEOTIDE SEQUENCE</scope>
    <source>
        <strain evidence="2">GVMAG-M-3300027763-16</strain>
    </source>
</reference>
<name>A0A6C0L801_9ZZZZ</name>
<evidence type="ECO:0000256" key="1">
    <source>
        <dbReference type="SAM" id="MobiDB-lite"/>
    </source>
</evidence>
<feature type="region of interest" description="Disordered" evidence="1">
    <location>
        <begin position="131"/>
        <end position="157"/>
    </location>
</feature>
<feature type="compositionally biased region" description="Low complexity" evidence="1">
    <location>
        <begin position="131"/>
        <end position="156"/>
    </location>
</feature>
<accession>A0A6C0L801</accession>
<protein>
    <submittedName>
        <fullName evidence="2">Uncharacterized protein</fullName>
    </submittedName>
</protein>